<evidence type="ECO:0000256" key="4">
    <source>
        <dbReference type="ARBA" id="ARBA00022803"/>
    </source>
</evidence>
<comment type="subcellular location">
    <subcellularLocation>
        <location evidence="1">Cell projection</location>
        <location evidence="1">Cilium</location>
    </subcellularLocation>
</comment>
<gene>
    <name evidence="6" type="ORF">KUTeg_004332</name>
</gene>
<reference evidence="6 7" key="1">
    <citation type="submission" date="2022-12" db="EMBL/GenBank/DDBJ databases">
        <title>Chromosome-level genome of Tegillarca granosa.</title>
        <authorList>
            <person name="Kim J."/>
        </authorList>
    </citation>
    <scope>NUCLEOTIDE SEQUENCE [LARGE SCALE GENOMIC DNA]</scope>
    <source>
        <strain evidence="6">Teg-2019</strain>
        <tissue evidence="6">Adductor muscle</tissue>
    </source>
</reference>
<evidence type="ECO:0008006" key="8">
    <source>
        <dbReference type="Google" id="ProtNLM"/>
    </source>
</evidence>
<dbReference type="EMBL" id="JARBDR010000214">
    <property type="protein sequence ID" value="KAJ8319241.1"/>
    <property type="molecule type" value="Genomic_DNA"/>
</dbReference>
<evidence type="ECO:0000256" key="1">
    <source>
        <dbReference type="ARBA" id="ARBA00004138"/>
    </source>
</evidence>
<proteinExistence type="inferred from homology"/>
<dbReference type="PANTHER" id="PTHR14781">
    <property type="entry name" value="INTRAFLAGELLAR TRANSPORT PROTEIN 56"/>
    <property type="match status" value="1"/>
</dbReference>
<keyword evidence="5" id="KW-0966">Cell projection</keyword>
<dbReference type="InterPro" id="IPR030511">
    <property type="entry name" value="TTC26"/>
</dbReference>
<keyword evidence="3" id="KW-0677">Repeat</keyword>
<evidence type="ECO:0000313" key="7">
    <source>
        <dbReference type="Proteomes" id="UP001217089"/>
    </source>
</evidence>
<sequence>MYAEMKSLQEMSSPSFVFANDLIKHNLVVFRGGEGALQVLPPLIDVIPEARLNLVIYYLRQDDVSEAYNLIKDLEPTTPQEYILKGVVNAALGQEQGSVNTIPGRQCMASCFFLLKQFEDVLIYLNSIKSYFFNDDVFNFNYAQAKASVGNYKEAEEVFLLIQSDKIKNDYTYLSWLARCYIMNRKARLAWELYLKMETSGESFSLLQLIANNCYKMGQFYYAAKAFDVLERLDPNPEYWEGKRGACVGVFQMIIAGHEPRYVYICFFVFTYRF</sequence>
<dbReference type="PANTHER" id="PTHR14781:SF0">
    <property type="entry name" value="INTRAFLAGELLAR TRANSPORT PROTEIN 56"/>
    <property type="match status" value="1"/>
</dbReference>
<comment type="similarity">
    <text evidence="2">Belongs to the IFT56 family.</text>
</comment>
<comment type="caution">
    <text evidence="6">The sequence shown here is derived from an EMBL/GenBank/DDBJ whole genome shotgun (WGS) entry which is preliminary data.</text>
</comment>
<evidence type="ECO:0000256" key="3">
    <source>
        <dbReference type="ARBA" id="ARBA00022737"/>
    </source>
</evidence>
<organism evidence="6 7">
    <name type="scientific">Tegillarca granosa</name>
    <name type="common">Malaysian cockle</name>
    <name type="synonym">Anadara granosa</name>
    <dbReference type="NCBI Taxonomy" id="220873"/>
    <lineage>
        <taxon>Eukaryota</taxon>
        <taxon>Metazoa</taxon>
        <taxon>Spiralia</taxon>
        <taxon>Lophotrochozoa</taxon>
        <taxon>Mollusca</taxon>
        <taxon>Bivalvia</taxon>
        <taxon>Autobranchia</taxon>
        <taxon>Pteriomorphia</taxon>
        <taxon>Arcoida</taxon>
        <taxon>Arcoidea</taxon>
        <taxon>Arcidae</taxon>
        <taxon>Tegillarca</taxon>
    </lineage>
</organism>
<protein>
    <recommendedName>
        <fullName evidence="8">Intraflagellar transport protein 56</fullName>
    </recommendedName>
</protein>
<dbReference type="InterPro" id="IPR011990">
    <property type="entry name" value="TPR-like_helical_dom_sf"/>
</dbReference>
<keyword evidence="7" id="KW-1185">Reference proteome</keyword>
<dbReference type="SUPFAM" id="SSF48452">
    <property type="entry name" value="TPR-like"/>
    <property type="match status" value="1"/>
</dbReference>
<dbReference type="Proteomes" id="UP001217089">
    <property type="component" value="Unassembled WGS sequence"/>
</dbReference>
<keyword evidence="4" id="KW-0802">TPR repeat</keyword>
<evidence type="ECO:0000256" key="2">
    <source>
        <dbReference type="ARBA" id="ARBA00007834"/>
    </source>
</evidence>
<evidence type="ECO:0000313" key="6">
    <source>
        <dbReference type="EMBL" id="KAJ8319241.1"/>
    </source>
</evidence>
<name>A0ABQ9FSU8_TEGGR</name>
<dbReference type="Gene3D" id="1.25.40.10">
    <property type="entry name" value="Tetratricopeptide repeat domain"/>
    <property type="match status" value="1"/>
</dbReference>
<evidence type="ECO:0000256" key="5">
    <source>
        <dbReference type="ARBA" id="ARBA00023273"/>
    </source>
</evidence>
<accession>A0ABQ9FSU8</accession>